<sequence length="703" mass="76478">MLLFLHIALLLLIAEVVLCLNPDGLSLLALKSAIETDPTRVLDSWFDSDPTPCHWHGVVCTRNRVTDLLLSDKGFSGYIPSELGHLDSLKRLSLSRNNFSKLIPAHLFNATNLISLDLSRNSFVGPVPPQIEALKALKHLDLSSNFLNGSLPESLAELPSLAGTLNLSYNKFSGEVPASYGRLPVLVSLDLRHNNLSGKVPQVGSLVNQGPTAFSGNPSLCGFPLEIPCPEAQNPNASKSGAEDVQKPLNTDPSLVNGVEERGNRRGGSVTVPIISGLSVVIGAVSVSVWLFRIRRRAKEGKTVREKVEKAVVVVEDEGEGQNGRFVVLDEGFGLELEDLLRASAYVVGKSRSGITYRVVAGSAGKGYGAAPAVVAVRRLSEGDATWRFKEFEAEVEAIGKVVHPNIVRLRAYYYANDEKLLVTDFIRNGSLYNALHGGPSTSLPLLPWTARLKIAQGTARGLMYIHEHSPRKYVHGNIKSTKILLNDDLQPYISGFGLARLMLGTSKFTTSASRKHNSSQSIGASGLTVSTSSTIYLAPEARISGSKFTQKCDVYSFGVVLLEILTGRLPDEGLENGGKGLESLVRKTFRDERPLSEILDPVLLQEVYAKKQVVEAFHIALNCTELDPELRPRMKTLNAMLMFEDEFNGDRHVFEVDNILVGLGGGEFSAVFFFSSLRHVLALFSSYCRNSPFALVVGISNG</sequence>
<dbReference type="PANTHER" id="PTHR48007">
    <property type="entry name" value="LEUCINE-RICH REPEAT RECEPTOR-LIKE PROTEIN KINASE PXC1"/>
    <property type="match status" value="1"/>
</dbReference>
<dbReference type="GO" id="GO:0004672">
    <property type="term" value="F:protein kinase activity"/>
    <property type="evidence" value="ECO:0007669"/>
    <property type="project" value="InterPro"/>
</dbReference>
<evidence type="ECO:0000256" key="5">
    <source>
        <dbReference type="ARBA" id="ARBA00022729"/>
    </source>
</evidence>
<dbReference type="SUPFAM" id="SSF56112">
    <property type="entry name" value="Protein kinase-like (PK-like)"/>
    <property type="match status" value="1"/>
</dbReference>
<feature type="chain" id="PRO_5026775874" description="Protein kinase domain-containing protein" evidence="11">
    <location>
        <begin position="20"/>
        <end position="703"/>
    </location>
</feature>
<organism evidence="13 14">
    <name type="scientific">Prunus armeniaca</name>
    <name type="common">Apricot</name>
    <name type="synonym">Armeniaca vulgaris</name>
    <dbReference type="NCBI Taxonomy" id="36596"/>
    <lineage>
        <taxon>Eukaryota</taxon>
        <taxon>Viridiplantae</taxon>
        <taxon>Streptophyta</taxon>
        <taxon>Embryophyta</taxon>
        <taxon>Tracheophyta</taxon>
        <taxon>Spermatophyta</taxon>
        <taxon>Magnoliopsida</taxon>
        <taxon>eudicotyledons</taxon>
        <taxon>Gunneridae</taxon>
        <taxon>Pentapetalae</taxon>
        <taxon>rosids</taxon>
        <taxon>fabids</taxon>
        <taxon>Rosales</taxon>
        <taxon>Rosaceae</taxon>
        <taxon>Amygdaloideae</taxon>
        <taxon>Amygdaleae</taxon>
        <taxon>Prunus</taxon>
    </lineage>
</organism>
<dbReference type="Pfam" id="PF08263">
    <property type="entry name" value="LRRNT_2"/>
    <property type="match status" value="1"/>
</dbReference>
<dbReference type="Pfam" id="PF00560">
    <property type="entry name" value="LRR_1"/>
    <property type="match status" value="4"/>
</dbReference>
<feature type="region of interest" description="Disordered" evidence="9">
    <location>
        <begin position="232"/>
        <end position="262"/>
    </location>
</feature>
<name>A0A6J5VF20_PRUAR</name>
<dbReference type="Gene3D" id="3.30.200.20">
    <property type="entry name" value="Phosphorylase Kinase, domain 1"/>
    <property type="match status" value="1"/>
</dbReference>
<evidence type="ECO:0000256" key="1">
    <source>
        <dbReference type="ARBA" id="ARBA00004167"/>
    </source>
</evidence>
<evidence type="ECO:0000256" key="6">
    <source>
        <dbReference type="ARBA" id="ARBA00022737"/>
    </source>
</evidence>
<keyword evidence="2" id="KW-0597">Phosphoprotein</keyword>
<dbReference type="Gene3D" id="1.10.510.10">
    <property type="entry name" value="Transferase(Phosphotransferase) domain 1"/>
    <property type="match status" value="1"/>
</dbReference>
<evidence type="ECO:0000256" key="11">
    <source>
        <dbReference type="SAM" id="SignalP"/>
    </source>
</evidence>
<dbReference type="InterPro" id="IPR046959">
    <property type="entry name" value="PRK1-6/SRF4-like"/>
</dbReference>
<dbReference type="PROSITE" id="PS50011">
    <property type="entry name" value="PROTEIN_KINASE_DOM"/>
    <property type="match status" value="1"/>
</dbReference>
<feature type="signal peptide" evidence="11">
    <location>
        <begin position="1"/>
        <end position="19"/>
    </location>
</feature>
<protein>
    <recommendedName>
        <fullName evidence="12">Protein kinase domain-containing protein</fullName>
    </recommendedName>
</protein>
<dbReference type="InterPro" id="IPR032675">
    <property type="entry name" value="LRR_dom_sf"/>
</dbReference>
<dbReference type="SMART" id="SM00369">
    <property type="entry name" value="LRR_TYP"/>
    <property type="match status" value="3"/>
</dbReference>
<evidence type="ECO:0000256" key="7">
    <source>
        <dbReference type="ARBA" id="ARBA00022989"/>
    </source>
</evidence>
<evidence type="ECO:0000256" key="3">
    <source>
        <dbReference type="ARBA" id="ARBA00022614"/>
    </source>
</evidence>
<evidence type="ECO:0000313" key="14">
    <source>
        <dbReference type="Proteomes" id="UP000507222"/>
    </source>
</evidence>
<evidence type="ECO:0000313" key="13">
    <source>
        <dbReference type="EMBL" id="CAB4286792.1"/>
    </source>
</evidence>
<dbReference type="Pfam" id="PF07714">
    <property type="entry name" value="PK_Tyr_Ser-Thr"/>
    <property type="match status" value="1"/>
</dbReference>
<dbReference type="Gene3D" id="3.80.10.10">
    <property type="entry name" value="Ribonuclease Inhibitor"/>
    <property type="match status" value="2"/>
</dbReference>
<dbReference type="GO" id="GO:0016020">
    <property type="term" value="C:membrane"/>
    <property type="evidence" value="ECO:0007669"/>
    <property type="project" value="UniProtKB-SubCell"/>
</dbReference>
<dbReference type="PANTHER" id="PTHR48007:SF8">
    <property type="entry name" value="RECEPTOR PROTEIN KINASE-LIKE PROTEIN ZAR1"/>
    <property type="match status" value="1"/>
</dbReference>
<keyword evidence="4 10" id="KW-0812">Transmembrane</keyword>
<keyword evidence="8 10" id="KW-0472">Membrane</keyword>
<dbReference type="FunFam" id="3.80.10.10:FF:000722">
    <property type="entry name" value="Leucine-rich repeat receptor-like protein kinase"/>
    <property type="match status" value="1"/>
</dbReference>
<dbReference type="Proteomes" id="UP000507222">
    <property type="component" value="Unassembled WGS sequence"/>
</dbReference>
<dbReference type="EMBL" id="CAEKDK010000007">
    <property type="protein sequence ID" value="CAB4286792.1"/>
    <property type="molecule type" value="Genomic_DNA"/>
</dbReference>
<dbReference type="InterPro" id="IPR011009">
    <property type="entry name" value="Kinase-like_dom_sf"/>
</dbReference>
<dbReference type="InterPro" id="IPR001245">
    <property type="entry name" value="Ser-Thr/Tyr_kinase_cat_dom"/>
</dbReference>
<dbReference type="InterPro" id="IPR000719">
    <property type="entry name" value="Prot_kinase_dom"/>
</dbReference>
<gene>
    <name evidence="13" type="ORF">CURHAP_LOCUS44508</name>
</gene>
<proteinExistence type="predicted"/>
<accession>A0A6J5VF20</accession>
<comment type="subcellular location">
    <subcellularLocation>
        <location evidence="1">Membrane</location>
        <topology evidence="1">Single-pass membrane protein</topology>
    </subcellularLocation>
</comment>
<evidence type="ECO:0000256" key="4">
    <source>
        <dbReference type="ARBA" id="ARBA00022692"/>
    </source>
</evidence>
<evidence type="ECO:0000256" key="10">
    <source>
        <dbReference type="SAM" id="Phobius"/>
    </source>
</evidence>
<dbReference type="AlphaFoldDB" id="A0A6J5VF20"/>
<keyword evidence="6" id="KW-0677">Repeat</keyword>
<dbReference type="InterPro" id="IPR003591">
    <property type="entry name" value="Leu-rich_rpt_typical-subtyp"/>
</dbReference>
<keyword evidence="7 10" id="KW-1133">Transmembrane helix</keyword>
<evidence type="ECO:0000256" key="8">
    <source>
        <dbReference type="ARBA" id="ARBA00023136"/>
    </source>
</evidence>
<dbReference type="InterPro" id="IPR001611">
    <property type="entry name" value="Leu-rich_rpt"/>
</dbReference>
<dbReference type="GO" id="GO:0005524">
    <property type="term" value="F:ATP binding"/>
    <property type="evidence" value="ECO:0007669"/>
    <property type="project" value="InterPro"/>
</dbReference>
<feature type="domain" description="Protein kinase" evidence="12">
    <location>
        <begin position="342"/>
        <end position="644"/>
    </location>
</feature>
<keyword evidence="3" id="KW-0433">Leucine-rich repeat</keyword>
<reference evidence="13 14" key="1">
    <citation type="submission" date="2020-05" db="EMBL/GenBank/DDBJ databases">
        <authorList>
            <person name="Campoy J."/>
            <person name="Schneeberger K."/>
            <person name="Spophaly S."/>
        </authorList>
    </citation>
    <scope>NUCLEOTIDE SEQUENCE [LARGE SCALE GENOMIC DNA]</scope>
    <source>
        <strain evidence="13">PruArmRojPasFocal</strain>
    </source>
</reference>
<evidence type="ECO:0000256" key="2">
    <source>
        <dbReference type="ARBA" id="ARBA00022553"/>
    </source>
</evidence>
<evidence type="ECO:0000259" key="12">
    <source>
        <dbReference type="PROSITE" id="PS50011"/>
    </source>
</evidence>
<dbReference type="FunFam" id="3.80.10.10:FF:000129">
    <property type="entry name" value="Leucine-rich repeat receptor-like kinase"/>
    <property type="match status" value="1"/>
</dbReference>
<keyword evidence="5 11" id="KW-0732">Signal</keyword>
<evidence type="ECO:0000256" key="9">
    <source>
        <dbReference type="SAM" id="MobiDB-lite"/>
    </source>
</evidence>
<dbReference type="InterPro" id="IPR013210">
    <property type="entry name" value="LRR_N_plant-typ"/>
</dbReference>
<dbReference type="SUPFAM" id="SSF52058">
    <property type="entry name" value="L domain-like"/>
    <property type="match status" value="1"/>
</dbReference>
<feature type="transmembrane region" description="Helical" evidence="10">
    <location>
        <begin position="270"/>
        <end position="292"/>
    </location>
</feature>